<evidence type="ECO:0008006" key="3">
    <source>
        <dbReference type="Google" id="ProtNLM"/>
    </source>
</evidence>
<dbReference type="KEGG" id="minf:MESINF_2267"/>
<proteinExistence type="predicted"/>
<sequence length="712" mass="77158">MRRFFLIGLVAITSVVVITFALKKNTEIKVLDTPSLSVKIGEELRVNLSDFISGPNGPVNFKIIKGSGKIEGSIYTVSPRGPEDCEDMVQIEVEAGKSEAVITINIEIVNDPKAPSIEIGNRKVYEGETLIINLPDFTSTDSSDVTYELVSGVGSIDKGVYSYLPGSKEAPTAHRVTIKAMDGQGEWQCTTFSVIVMDVNNLPGKPGNPFPADGTVDFFREVTLLWNAEDPDGDDLFYDVFFGEKGRLELLAKNIDKNEFKISSIEAGREYSWRIDARDGRGGEVQGPLWSFSTKEIPSIVWKRLLGGSGSDSANSLEALADGTFAITGWTESPEISNGKSEEDVFRSGWVVKLDSNGYFAWQKLLEFGWTEISAIIATEDGGFLLAGRSSTENGFKSELPSNLLLVRLDRFTNVKWKTELGRTVSSKVSLAKLDDGFLILGTAAGSEKISCGDVVLIKLDLNGKPVWEKRYGGSSYERAIDMAIAENGDIVVVAETTSIDGDSSGNVAGVLKVNGIKIESSSVLVLRIDGSGRVLWTKVFGGTGEDSPATVEICPAGEIYICGSTNSQNGDFKRKSRDYDGFIIKLDGDGELIWKEIYGGRSNDHLTDMVITGSGGAITVGFTESNETILGSFHEGKLDKLGLTYSDMWIFQVSRTGEMLWSDCYGGTLGDVATSITLCTDGFAVTGYTASEDGDIPTNRGDFDIITLRFK</sequence>
<dbReference type="SUPFAM" id="SSF49265">
    <property type="entry name" value="Fibronectin type III"/>
    <property type="match status" value="1"/>
</dbReference>
<dbReference type="PANTHER" id="PTHR42754">
    <property type="entry name" value="ENDOGLUCANASE"/>
    <property type="match status" value="1"/>
</dbReference>
<organism evidence="1 2">
    <name type="scientific">Mesotoga infera</name>
    <dbReference type="NCBI Taxonomy" id="1236046"/>
    <lineage>
        <taxon>Bacteria</taxon>
        <taxon>Thermotogati</taxon>
        <taxon>Thermotogota</taxon>
        <taxon>Thermotogae</taxon>
        <taxon>Kosmotogales</taxon>
        <taxon>Kosmotogaceae</taxon>
        <taxon>Mesotoga</taxon>
    </lineage>
</organism>
<dbReference type="AlphaFoldDB" id="A0A7Z7PRQ3"/>
<name>A0A7Z7PRQ3_9BACT</name>
<keyword evidence="2" id="KW-1185">Reference proteome</keyword>
<dbReference type="EMBL" id="LS974202">
    <property type="protein sequence ID" value="SSC13707.1"/>
    <property type="molecule type" value="Genomic_DNA"/>
</dbReference>
<dbReference type="SUPFAM" id="SSF50998">
    <property type="entry name" value="Quinoprotein alcohol dehydrogenase-like"/>
    <property type="match status" value="1"/>
</dbReference>
<accession>A0A7Z7PRQ3</accession>
<protein>
    <recommendedName>
        <fullName evidence="3">Fibronectin type-III domain-containing protein</fullName>
    </recommendedName>
</protein>
<dbReference type="InterPro" id="IPR011047">
    <property type="entry name" value="Quinoprotein_ADH-like_sf"/>
</dbReference>
<evidence type="ECO:0000313" key="1">
    <source>
        <dbReference type="EMBL" id="SSC13707.1"/>
    </source>
</evidence>
<reference evidence="1 2" key="1">
    <citation type="submission" date="2017-01" db="EMBL/GenBank/DDBJ databases">
        <authorList>
            <person name="Erauso G."/>
        </authorList>
    </citation>
    <scope>NUCLEOTIDE SEQUENCE [LARGE SCALE GENOMIC DNA]</scope>
    <source>
        <strain evidence="1">MESINF1</strain>
    </source>
</reference>
<dbReference type="PANTHER" id="PTHR42754:SF1">
    <property type="entry name" value="LIPOPROTEIN"/>
    <property type="match status" value="1"/>
</dbReference>
<dbReference type="InterPro" id="IPR036116">
    <property type="entry name" value="FN3_sf"/>
</dbReference>
<dbReference type="Proteomes" id="UP000250796">
    <property type="component" value="Chromosome MESINF"/>
</dbReference>
<dbReference type="RefSeq" id="WP_169699826.1">
    <property type="nucleotide sequence ID" value="NZ_LS974202.1"/>
</dbReference>
<evidence type="ECO:0000313" key="2">
    <source>
        <dbReference type="Proteomes" id="UP000250796"/>
    </source>
</evidence>
<gene>
    <name evidence="1" type="ORF">MESINF_2267</name>
</gene>